<evidence type="ECO:0000313" key="8">
    <source>
        <dbReference type="Proteomes" id="UP000068067"/>
    </source>
</evidence>
<keyword evidence="5 6" id="KW-0119">Carbohydrate metabolism</keyword>
<comment type="subcellular location">
    <subcellularLocation>
        <location evidence="6">Cytoplasm</location>
    </subcellularLocation>
</comment>
<dbReference type="EC" id="5.4.99.62" evidence="2 6"/>
<feature type="binding site" evidence="6">
    <location>
        <position position="93"/>
    </location>
    <ligand>
        <name>substrate</name>
    </ligand>
</feature>
<dbReference type="STRING" id="931089.CDES_06085"/>
<keyword evidence="4 6" id="KW-0413">Isomerase</keyword>
<evidence type="ECO:0000256" key="1">
    <source>
        <dbReference type="ARBA" id="ARBA00000223"/>
    </source>
</evidence>
<dbReference type="GO" id="GO:0005829">
    <property type="term" value="C:cytosol"/>
    <property type="evidence" value="ECO:0007669"/>
    <property type="project" value="TreeGrafter"/>
</dbReference>
<comment type="function">
    <text evidence="6">Catalyzes the interconversion of beta-pyran and beta-furan forms of D-ribose.</text>
</comment>
<dbReference type="Pfam" id="PF05025">
    <property type="entry name" value="RbsD_FucU"/>
    <property type="match status" value="1"/>
</dbReference>
<dbReference type="UniPathway" id="UPA00916">
    <property type="reaction ID" value="UER00888"/>
</dbReference>
<dbReference type="Gene3D" id="3.40.1650.10">
    <property type="entry name" value="RbsD-like domain"/>
    <property type="match status" value="1"/>
</dbReference>
<feature type="binding site" evidence="6">
    <location>
        <position position="28"/>
    </location>
    <ligand>
        <name>substrate</name>
    </ligand>
</feature>
<keyword evidence="3 6" id="KW-0963">Cytoplasm</keyword>
<feature type="binding site" evidence="6">
    <location>
        <begin position="115"/>
        <end position="117"/>
    </location>
    <ligand>
        <name>substrate</name>
    </ligand>
</feature>
<evidence type="ECO:0000256" key="5">
    <source>
        <dbReference type="ARBA" id="ARBA00023277"/>
    </source>
</evidence>
<dbReference type="InterPro" id="IPR023064">
    <property type="entry name" value="D-ribose_pyranase"/>
</dbReference>
<evidence type="ECO:0000256" key="3">
    <source>
        <dbReference type="ARBA" id="ARBA00022490"/>
    </source>
</evidence>
<dbReference type="PANTHER" id="PTHR37831:SF1">
    <property type="entry name" value="D-RIBOSE PYRANASE"/>
    <property type="match status" value="1"/>
</dbReference>
<evidence type="ECO:0000256" key="4">
    <source>
        <dbReference type="ARBA" id="ARBA00023235"/>
    </source>
</evidence>
<evidence type="ECO:0000256" key="2">
    <source>
        <dbReference type="ARBA" id="ARBA00012862"/>
    </source>
</evidence>
<reference evidence="7 8" key="1">
    <citation type="submission" date="2014-08" db="EMBL/GenBank/DDBJ databases">
        <title>Complete genome sequence of Corynebacterium deserti GIMN1.010 (=DSM 45689), isolated from desert sand in western China.</title>
        <authorList>
            <person name="Ruckert C."/>
            <person name="Albersmeier A."/>
            <person name="Kalinowski J."/>
        </authorList>
    </citation>
    <scope>NUCLEOTIDE SEQUENCE [LARGE SCALE GENOMIC DNA]</scope>
    <source>
        <strain evidence="7 8">GIMN1.010</strain>
    </source>
</reference>
<dbReference type="HAMAP" id="MF_01661">
    <property type="entry name" value="D_rib_pyranase"/>
    <property type="match status" value="1"/>
</dbReference>
<dbReference type="NCBIfam" id="NF008761">
    <property type="entry name" value="PRK11797.1"/>
    <property type="match status" value="1"/>
</dbReference>
<proteinExistence type="inferred from homology"/>
<comment type="similarity">
    <text evidence="6">Belongs to the RbsD / FucU family. RbsD subfamily.</text>
</comment>
<dbReference type="GO" id="GO:0019303">
    <property type="term" value="P:D-ribose catabolic process"/>
    <property type="evidence" value="ECO:0007669"/>
    <property type="project" value="UniProtKB-UniRule"/>
</dbReference>
<dbReference type="OrthoDB" id="9805009at2"/>
<comment type="catalytic activity">
    <reaction evidence="1 6">
        <text>beta-D-ribopyranose = beta-D-ribofuranose</text>
        <dbReference type="Rhea" id="RHEA:25432"/>
        <dbReference type="ChEBI" id="CHEBI:27476"/>
        <dbReference type="ChEBI" id="CHEBI:47002"/>
        <dbReference type="EC" id="5.4.99.62"/>
    </reaction>
</comment>
<sequence>MKKSGLLNPDLNYAIARLGHTDTWAVADCGLPIPNHVEVIDLALVFGIPTFDDVLDAVLKDVVVEGAVIADRTPNTIVERFSKLSVPTDVVEHEELKKQIADCAFVVRTGETTAFANVIFKAGVAF</sequence>
<organism evidence="7 8">
    <name type="scientific">Corynebacterium deserti GIMN1.010</name>
    <dbReference type="NCBI Taxonomy" id="931089"/>
    <lineage>
        <taxon>Bacteria</taxon>
        <taxon>Bacillati</taxon>
        <taxon>Actinomycetota</taxon>
        <taxon>Actinomycetes</taxon>
        <taxon>Mycobacteriales</taxon>
        <taxon>Corynebacteriaceae</taxon>
        <taxon>Corynebacterium</taxon>
    </lineage>
</organism>
<dbReference type="SUPFAM" id="SSF102546">
    <property type="entry name" value="RbsD-like"/>
    <property type="match status" value="1"/>
</dbReference>
<dbReference type="GO" id="GO:0062193">
    <property type="term" value="F:D-ribose pyranase activity"/>
    <property type="evidence" value="ECO:0007669"/>
    <property type="project" value="UniProtKB-EC"/>
</dbReference>
<comment type="pathway">
    <text evidence="6">Carbohydrate metabolism; D-ribose degradation; D-ribose 5-phosphate from beta-D-ribopyranose: step 1/2.</text>
</comment>
<dbReference type="InterPro" id="IPR023750">
    <property type="entry name" value="RbsD-like_sf"/>
</dbReference>
<dbReference type="Proteomes" id="UP000068067">
    <property type="component" value="Chromosome"/>
</dbReference>
<protein>
    <recommendedName>
        <fullName evidence="2 6">D-ribose pyranase</fullName>
        <ecNumber evidence="2 6">5.4.99.62</ecNumber>
    </recommendedName>
</protein>
<comment type="subunit">
    <text evidence="6">Homodecamer.</text>
</comment>
<name>A0A0M4CLG1_9CORY</name>
<dbReference type="RefSeq" id="WP_053544693.1">
    <property type="nucleotide sequence ID" value="NZ_CP009220.1"/>
</dbReference>
<accession>A0A0M4CLG1</accession>
<dbReference type="EMBL" id="CP009220">
    <property type="protein sequence ID" value="ALC05647.1"/>
    <property type="molecule type" value="Genomic_DNA"/>
</dbReference>
<gene>
    <name evidence="6" type="primary">rbsD</name>
    <name evidence="7" type="ORF">CDES_06085</name>
</gene>
<dbReference type="GO" id="GO:0048029">
    <property type="term" value="F:monosaccharide binding"/>
    <property type="evidence" value="ECO:0007669"/>
    <property type="project" value="InterPro"/>
</dbReference>
<evidence type="ECO:0000313" key="7">
    <source>
        <dbReference type="EMBL" id="ALC05647.1"/>
    </source>
</evidence>
<dbReference type="GO" id="GO:0016872">
    <property type="term" value="F:intramolecular lyase activity"/>
    <property type="evidence" value="ECO:0007669"/>
    <property type="project" value="UniProtKB-UniRule"/>
</dbReference>
<dbReference type="KEGG" id="cdx:CDES_06085"/>
<evidence type="ECO:0000256" key="6">
    <source>
        <dbReference type="HAMAP-Rule" id="MF_01661"/>
    </source>
</evidence>
<dbReference type="AlphaFoldDB" id="A0A0M4CLG1"/>
<dbReference type="PANTHER" id="PTHR37831">
    <property type="entry name" value="D-RIBOSE PYRANASE"/>
    <property type="match status" value="1"/>
</dbReference>
<keyword evidence="8" id="KW-1185">Reference proteome</keyword>
<dbReference type="PATRIC" id="fig|931089.4.peg.1236"/>
<dbReference type="InterPro" id="IPR007721">
    <property type="entry name" value="RbsD_FucU"/>
</dbReference>
<feature type="active site" description="Proton donor" evidence="6">
    <location>
        <position position="20"/>
    </location>
</feature>